<keyword evidence="8" id="KW-1185">Reference proteome</keyword>
<dbReference type="InterPro" id="IPR001764">
    <property type="entry name" value="Glyco_hydro_3_N"/>
</dbReference>
<evidence type="ECO:0000256" key="5">
    <source>
        <dbReference type="ARBA" id="ARBA00023295"/>
    </source>
</evidence>
<dbReference type="EC" id="3.2.1.52" evidence="3"/>
<dbReference type="InterPro" id="IPR036962">
    <property type="entry name" value="Glyco_hydro_3_N_sf"/>
</dbReference>
<comment type="similarity">
    <text evidence="2">Belongs to the glycosyl hydrolase 3 family.</text>
</comment>
<dbReference type="Pfam" id="PF00933">
    <property type="entry name" value="Glyco_hydro_3"/>
    <property type="match status" value="1"/>
</dbReference>
<dbReference type="PANTHER" id="PTHR30480:SF13">
    <property type="entry name" value="BETA-HEXOSAMINIDASE"/>
    <property type="match status" value="1"/>
</dbReference>
<gene>
    <name evidence="7" type="ORF">VW23_010170</name>
</gene>
<dbReference type="Gene3D" id="3.20.20.300">
    <property type="entry name" value="Glycoside hydrolase, family 3, N-terminal domain"/>
    <property type="match status" value="1"/>
</dbReference>
<dbReference type="SUPFAM" id="SSF51445">
    <property type="entry name" value="(Trans)glycosidases"/>
    <property type="match status" value="1"/>
</dbReference>
<dbReference type="PROSITE" id="PS00775">
    <property type="entry name" value="GLYCOSYL_HYDROL_F3"/>
    <property type="match status" value="1"/>
</dbReference>
<sequence>MTTNSEPLALFVGVSGYELTADEIAFLRDANPYGLFLFRRNLDHREQARRLCAQFREVVGRPDAPIFIDQEGGRVQRLDNGNWPSFRSLGSFGALAKKDLALARRALRLSTQAMGAIMTDLTIDSGTTPVIDLARPGTHDVIGQRALGDDPELVVTLAREVIDGMLEVGALPIIKHIPGYGRVTVDPHFDCPVVDAALDDLRATDFQPFIKLRDTPWAMVAHLIFTQIDPERAASVSPEVYGLIRNDIGYDGVLITDCLSMEALKGTPRERVAAALAAGCDIALLTQGGLEASISAAEGARPLAGQTIERITRATRKRGNLRVDATALHAEVEGIFRENGLA</sequence>
<dbReference type="GO" id="GO:0009254">
    <property type="term" value="P:peptidoglycan turnover"/>
    <property type="evidence" value="ECO:0007669"/>
    <property type="project" value="TreeGrafter"/>
</dbReference>
<dbReference type="NCBIfam" id="NF003740">
    <property type="entry name" value="PRK05337.1"/>
    <property type="match status" value="1"/>
</dbReference>
<dbReference type="RefSeq" id="WP_069908142.1">
    <property type="nucleotide sequence ID" value="NZ_LAJE02000059.1"/>
</dbReference>
<feature type="domain" description="Glycoside hydrolase family 3 N-terminal" evidence="6">
    <location>
        <begin position="24"/>
        <end position="289"/>
    </location>
</feature>
<protein>
    <recommendedName>
        <fullName evidence="3">beta-N-acetylhexosaminidase</fullName>
        <ecNumber evidence="3">3.2.1.52</ecNumber>
    </recommendedName>
</protein>
<evidence type="ECO:0000256" key="2">
    <source>
        <dbReference type="ARBA" id="ARBA00005336"/>
    </source>
</evidence>
<evidence type="ECO:0000256" key="1">
    <source>
        <dbReference type="ARBA" id="ARBA00001231"/>
    </source>
</evidence>
<dbReference type="InterPro" id="IPR017853">
    <property type="entry name" value="GH"/>
</dbReference>
<comment type="catalytic activity">
    <reaction evidence="1">
        <text>Hydrolysis of terminal non-reducing N-acetyl-D-hexosamine residues in N-acetyl-beta-D-hexosaminides.</text>
        <dbReference type="EC" id="3.2.1.52"/>
    </reaction>
</comment>
<dbReference type="InterPro" id="IPR019800">
    <property type="entry name" value="Glyco_hydro_3_AS"/>
</dbReference>
<dbReference type="GO" id="GO:0005975">
    <property type="term" value="P:carbohydrate metabolic process"/>
    <property type="evidence" value="ECO:0007669"/>
    <property type="project" value="InterPro"/>
</dbReference>
<accession>A0A1E5XVT5</accession>
<comment type="caution">
    <text evidence="7">The sequence shown here is derived from an EMBL/GenBank/DDBJ whole genome shotgun (WGS) entry which is preliminary data.</text>
</comment>
<reference evidence="7 8" key="1">
    <citation type="journal article" date="2015" name="Genome Announc.">
        <title>Genome Assemblies of Three Soil-Associated Devosia species: D. insulae, D. limi, and D. soli.</title>
        <authorList>
            <person name="Hassan Y.I."/>
            <person name="Lepp D."/>
            <person name="Zhou T."/>
        </authorList>
    </citation>
    <scope>NUCLEOTIDE SEQUENCE [LARGE SCALE GENOMIC DNA]</scope>
    <source>
        <strain evidence="7 8">DS-56</strain>
    </source>
</reference>
<dbReference type="Proteomes" id="UP000095463">
    <property type="component" value="Unassembled WGS sequence"/>
</dbReference>
<dbReference type="EMBL" id="LAJE02000059">
    <property type="protein sequence ID" value="OEO32713.1"/>
    <property type="molecule type" value="Genomic_DNA"/>
</dbReference>
<name>A0A1E5XVT5_9HYPH</name>
<proteinExistence type="inferred from homology"/>
<keyword evidence="5" id="KW-0326">Glycosidase</keyword>
<evidence type="ECO:0000259" key="6">
    <source>
        <dbReference type="Pfam" id="PF00933"/>
    </source>
</evidence>
<evidence type="ECO:0000256" key="4">
    <source>
        <dbReference type="ARBA" id="ARBA00022801"/>
    </source>
</evidence>
<dbReference type="GO" id="GO:0004563">
    <property type="term" value="F:beta-N-acetylhexosaminidase activity"/>
    <property type="evidence" value="ECO:0007669"/>
    <property type="project" value="UniProtKB-EC"/>
</dbReference>
<dbReference type="AlphaFoldDB" id="A0A1E5XVT5"/>
<dbReference type="OrthoDB" id="9786661at2"/>
<organism evidence="7 8">
    <name type="scientific">Devosia insulae DS-56</name>
    <dbReference type="NCBI Taxonomy" id="1116389"/>
    <lineage>
        <taxon>Bacteria</taxon>
        <taxon>Pseudomonadati</taxon>
        <taxon>Pseudomonadota</taxon>
        <taxon>Alphaproteobacteria</taxon>
        <taxon>Hyphomicrobiales</taxon>
        <taxon>Devosiaceae</taxon>
        <taxon>Devosia</taxon>
    </lineage>
</organism>
<keyword evidence="4" id="KW-0378">Hydrolase</keyword>
<evidence type="ECO:0000256" key="3">
    <source>
        <dbReference type="ARBA" id="ARBA00012663"/>
    </source>
</evidence>
<evidence type="ECO:0000313" key="7">
    <source>
        <dbReference type="EMBL" id="OEO32713.1"/>
    </source>
</evidence>
<dbReference type="PANTHER" id="PTHR30480">
    <property type="entry name" value="BETA-HEXOSAMINIDASE-RELATED"/>
    <property type="match status" value="1"/>
</dbReference>
<dbReference type="InterPro" id="IPR050226">
    <property type="entry name" value="NagZ_Beta-hexosaminidase"/>
</dbReference>
<evidence type="ECO:0000313" key="8">
    <source>
        <dbReference type="Proteomes" id="UP000095463"/>
    </source>
</evidence>